<evidence type="ECO:0008006" key="3">
    <source>
        <dbReference type="Google" id="ProtNLM"/>
    </source>
</evidence>
<organism evidence="1 2">
    <name type="scientific">Yersinia massiliensis</name>
    <dbReference type="NCBI Taxonomy" id="419257"/>
    <lineage>
        <taxon>Bacteria</taxon>
        <taxon>Pseudomonadati</taxon>
        <taxon>Pseudomonadota</taxon>
        <taxon>Gammaproteobacteria</taxon>
        <taxon>Enterobacterales</taxon>
        <taxon>Yersiniaceae</taxon>
        <taxon>Yersinia</taxon>
    </lineage>
</organism>
<protein>
    <recommendedName>
        <fullName evidence="3">Abi-like protein</fullName>
    </recommendedName>
</protein>
<evidence type="ECO:0000313" key="1">
    <source>
        <dbReference type="EMBL" id="AVX40604.1"/>
    </source>
</evidence>
<dbReference type="EMBL" id="CP028488">
    <property type="protein sequence ID" value="AVX40604.1"/>
    <property type="molecule type" value="Genomic_DNA"/>
</dbReference>
<dbReference type="Pfam" id="PF07751">
    <property type="entry name" value="Abi_2"/>
    <property type="match status" value="1"/>
</dbReference>
<keyword evidence="2" id="KW-1185">Reference proteome</keyword>
<geneLocation type="plasmid" evidence="1 2">
    <name>unnamed1</name>
</geneLocation>
<name>A0ABM6UZL7_9GAMM</name>
<reference evidence="2" key="1">
    <citation type="journal article" date="2018" name="Genome Announc.">
        <title>First complete genome sequence of Yersinia massiliensis.</title>
        <authorList>
            <person name="Thomas M.C."/>
            <person name="Arling V."/>
            <person name="Goji N."/>
            <person name="Janzen T.W."/>
            <person name="Duceppe M.-O."/>
            <person name="Mathews A."/>
            <person name="Carrillo C."/>
            <person name="Amoako K."/>
        </authorList>
    </citation>
    <scope>NUCLEOTIDE SEQUENCE [LARGE SCALE GENOMIC DNA]</scope>
    <source>
        <strain evidence="2">GTA</strain>
        <plasmid evidence="2">unnamed1</plasmid>
    </source>
</reference>
<evidence type="ECO:0000313" key="2">
    <source>
        <dbReference type="Proteomes" id="UP000240908"/>
    </source>
</evidence>
<accession>A0ABM6UZL7</accession>
<dbReference type="InterPro" id="IPR011664">
    <property type="entry name" value="Abi_system_AbiD/AbiF-like"/>
</dbReference>
<dbReference type="RefSeq" id="WP_088130858.1">
    <property type="nucleotide sequence ID" value="NZ_CP028488.1"/>
</dbReference>
<keyword evidence="1" id="KW-0614">Plasmid</keyword>
<sequence>MRNYISTERLDIYEQHLKIEAHQVLAAYHWNKALAGAMLPAMQCLEVTLRNAIDMAILSHPPTGANGLWLTDHNWIFSLPRYMGKKANPKLSKRYKMARKATDSQDNHGVLLDQYGHRVIARKVREETLVDQARDTIVSEGKIITPARVIAGMNFGFWTTLLSHKYEDKASKSLLWPNLETVVFPNLPEGYTMADIRQDFHRIRALRNRLSHHEALWKFHYDDPATGLPDYGQPVYGVQASCSLLRKHYDDMLEMIGWMSPDRKANFLSHSAHLRFYALCSVDGLNSYIEPSKIKAKVTLSRGGKALNRIIKVLERHEFIRIVRGGQTVITFGADSSTHSVIMVNDQLGRL</sequence>
<gene>
    <name evidence="1" type="ORF">DA391_23265</name>
</gene>
<dbReference type="Proteomes" id="UP000240908">
    <property type="component" value="Plasmid unnamed1"/>
</dbReference>
<proteinExistence type="predicted"/>